<dbReference type="EMBL" id="JACHFW010000004">
    <property type="protein sequence ID" value="MBB5264356.1"/>
    <property type="molecule type" value="Genomic_DNA"/>
</dbReference>
<gene>
    <name evidence="1" type="ORF">HNP82_001467</name>
</gene>
<evidence type="ECO:0000313" key="2">
    <source>
        <dbReference type="Proteomes" id="UP000543642"/>
    </source>
</evidence>
<dbReference type="RefSeq" id="WP_183772907.1">
    <property type="nucleotide sequence ID" value="NZ_JACHFW010000004.1"/>
</dbReference>
<protein>
    <submittedName>
        <fullName evidence="1">Uncharacterized protein</fullName>
    </submittedName>
</protein>
<evidence type="ECO:0000313" key="1">
    <source>
        <dbReference type="EMBL" id="MBB5264356.1"/>
    </source>
</evidence>
<proteinExistence type="predicted"/>
<comment type="caution">
    <text evidence="1">The sequence shown here is derived from an EMBL/GenBank/DDBJ whole genome shotgun (WGS) entry which is preliminary data.</text>
</comment>
<dbReference type="AlphaFoldDB" id="A0A7W8M5H3"/>
<sequence length="188" mass="22370">MGRKNIFEILAEKEDIAYQLDRIETLLSKHSIDGWTLEEIIDEYCIRDWKYRGRCTSCREIRKSLCITFGEVKKNIEDINVVLNYLEYISNLIWLCNDKYMYIVEDCDAEYQYLQENVIGLVEDFGYEIKVLDEEERVLIVEKNPAVTAVSEIVPIELSNKVIEYNHFRLKGELEEKNRRVKSWIILN</sequence>
<dbReference type="Proteomes" id="UP000543642">
    <property type="component" value="Unassembled WGS sequence"/>
</dbReference>
<organism evidence="1 2">
    <name type="scientific">Catenibacillus scindens</name>
    <dbReference type="NCBI Taxonomy" id="673271"/>
    <lineage>
        <taxon>Bacteria</taxon>
        <taxon>Bacillati</taxon>
        <taxon>Bacillota</taxon>
        <taxon>Clostridia</taxon>
        <taxon>Lachnospirales</taxon>
        <taxon>Lachnospiraceae</taxon>
        <taxon>Catenibacillus</taxon>
    </lineage>
</organism>
<accession>A0A7W8M5H3</accession>
<name>A0A7W8M5H3_9FIRM</name>
<reference evidence="1 2" key="1">
    <citation type="submission" date="2020-08" db="EMBL/GenBank/DDBJ databases">
        <title>Genomic Encyclopedia of Type Strains, Phase IV (KMG-IV): sequencing the most valuable type-strain genomes for metagenomic binning, comparative biology and taxonomic classification.</title>
        <authorList>
            <person name="Goeker M."/>
        </authorList>
    </citation>
    <scope>NUCLEOTIDE SEQUENCE [LARGE SCALE GENOMIC DNA]</scope>
    <source>
        <strain evidence="1 2">DSM 106146</strain>
    </source>
</reference>
<keyword evidence="2" id="KW-1185">Reference proteome</keyword>